<dbReference type="Proteomes" id="UP000594262">
    <property type="component" value="Unplaced"/>
</dbReference>
<dbReference type="AlphaFoldDB" id="A0A7M5WYF2"/>
<dbReference type="GO" id="GO:0004497">
    <property type="term" value="F:monooxygenase activity"/>
    <property type="evidence" value="ECO:0007669"/>
    <property type="project" value="UniProtKB-KW"/>
</dbReference>
<feature type="binding site" description="axial binding residue" evidence="5">
    <location>
        <position position="442"/>
    </location>
    <ligand>
        <name>heme</name>
        <dbReference type="ChEBI" id="CHEBI:30413"/>
    </ligand>
    <ligandPart>
        <name>Fe</name>
        <dbReference type="ChEBI" id="CHEBI:18248"/>
    </ligandPart>
</feature>
<dbReference type="GO" id="GO:0005506">
    <property type="term" value="F:iron ion binding"/>
    <property type="evidence" value="ECO:0007669"/>
    <property type="project" value="InterPro"/>
</dbReference>
<proteinExistence type="inferred from homology"/>
<dbReference type="OrthoDB" id="1470350at2759"/>
<dbReference type="SUPFAM" id="SSF48264">
    <property type="entry name" value="Cytochrome P450"/>
    <property type="match status" value="1"/>
</dbReference>
<dbReference type="InterPro" id="IPR036396">
    <property type="entry name" value="Cyt_P450_sf"/>
</dbReference>
<dbReference type="InterPro" id="IPR002401">
    <property type="entry name" value="Cyt_P450_E_grp-I"/>
</dbReference>
<dbReference type="GO" id="GO:0020037">
    <property type="term" value="F:heme binding"/>
    <property type="evidence" value="ECO:0007669"/>
    <property type="project" value="InterPro"/>
</dbReference>
<keyword evidence="9" id="KW-1185">Reference proteome</keyword>
<evidence type="ECO:0000256" key="3">
    <source>
        <dbReference type="ARBA" id="ARBA00022824"/>
    </source>
</evidence>
<dbReference type="EnsemblMetazoa" id="CLYHEMT014499.1">
    <property type="protein sequence ID" value="CLYHEMP014499.1"/>
    <property type="gene ID" value="CLYHEMG014499"/>
</dbReference>
<dbReference type="PROSITE" id="PS00086">
    <property type="entry name" value="CYTOCHROME_P450"/>
    <property type="match status" value="1"/>
</dbReference>
<keyword evidence="5 6" id="KW-0408">Iron</keyword>
<dbReference type="InterPro" id="IPR001128">
    <property type="entry name" value="Cyt_P450"/>
</dbReference>
<evidence type="ECO:0000256" key="7">
    <source>
        <dbReference type="SAM" id="Phobius"/>
    </source>
</evidence>
<keyword evidence="5 6" id="KW-0349">Heme</keyword>
<dbReference type="Gene3D" id="1.10.630.10">
    <property type="entry name" value="Cytochrome P450"/>
    <property type="match status" value="1"/>
</dbReference>
<keyword evidence="7" id="KW-0812">Transmembrane</keyword>
<comment type="subcellular location">
    <subcellularLocation>
        <location evidence="1">Endoplasmic reticulum membrane</location>
    </subcellularLocation>
</comment>
<reference evidence="8" key="1">
    <citation type="submission" date="2021-01" db="UniProtKB">
        <authorList>
            <consortium name="EnsemblMetazoa"/>
        </authorList>
    </citation>
    <scope>IDENTIFICATION</scope>
</reference>
<dbReference type="PRINTS" id="PR00385">
    <property type="entry name" value="P450"/>
</dbReference>
<feature type="transmembrane region" description="Helical" evidence="7">
    <location>
        <begin position="5"/>
        <end position="23"/>
    </location>
</feature>
<accession>A0A7M5WYF2</accession>
<dbReference type="InterPro" id="IPR017972">
    <property type="entry name" value="Cyt_P450_CS"/>
</dbReference>
<evidence type="ECO:0000256" key="4">
    <source>
        <dbReference type="ARBA" id="ARBA00023136"/>
    </source>
</evidence>
<dbReference type="GO" id="GO:0005789">
    <property type="term" value="C:endoplasmic reticulum membrane"/>
    <property type="evidence" value="ECO:0007669"/>
    <property type="project" value="UniProtKB-SubCell"/>
</dbReference>
<keyword evidence="6" id="KW-0560">Oxidoreductase</keyword>
<dbReference type="InterPro" id="IPR050196">
    <property type="entry name" value="Cytochrome_P450_Monoox"/>
</dbReference>
<evidence type="ECO:0000256" key="6">
    <source>
        <dbReference type="RuleBase" id="RU000461"/>
    </source>
</evidence>
<dbReference type="Pfam" id="PF00067">
    <property type="entry name" value="p450"/>
    <property type="match status" value="1"/>
</dbReference>
<keyword evidence="3" id="KW-0256">Endoplasmic reticulum</keyword>
<comment type="similarity">
    <text evidence="2 6">Belongs to the cytochrome P450 family.</text>
</comment>
<sequence length="505" mass="59218">MILEIFCALLCLYAGVKILWYWVVHPWEHFPKVPMCYVPFFGHILGLINFDEVDFHEAHLKWLNKNESVILWVFNRGIVFKDRNAIEKLLISNQEITKSDNYWIFHDVIGHNSLFTGTGDSWRKRRKMLTPSFHFNILSDFLVVMEKHTKQLVSHLKDGNLEGEKTFNAIQEMKSHSFGILLETSMGIQCGTAESGYDQAKIWEMAQGVDRIFELMIWRDKVPWYRPKWLFQWFKDGKEFYSRLNSFKQFSKSMVEKRVEQLRIEQTDSSKKQAIFLDTLLVNMNNDEFVVEDIMNETHTFLIAGYDTVATELVWCLFMLGLNQDKQAKAFEECAHVNKLGLSVHETVKELKYLECVVKEVMRLHPSAPAFSRVLQEDMVVNSTRYPKGTTFCMCILALQQDPRYWDEPLKFKPERFLTEENENKDRNPFTYIPFSAGPRNCIGQKFAMMEMKITLYHILLNFEVVSLQKEEEIKATSGIFHIPANKEGLLVQFKPRHTPVSVSR</sequence>
<keyword evidence="7" id="KW-1133">Transmembrane helix</keyword>
<evidence type="ECO:0000256" key="2">
    <source>
        <dbReference type="ARBA" id="ARBA00010617"/>
    </source>
</evidence>
<evidence type="ECO:0000256" key="1">
    <source>
        <dbReference type="ARBA" id="ARBA00004586"/>
    </source>
</evidence>
<dbReference type="PANTHER" id="PTHR24291:SF189">
    <property type="entry name" value="CYTOCHROME P450 4C3-RELATED"/>
    <property type="match status" value="1"/>
</dbReference>
<evidence type="ECO:0000313" key="8">
    <source>
        <dbReference type="EnsemblMetazoa" id="CLYHEMP014499.1"/>
    </source>
</evidence>
<keyword evidence="6" id="KW-0503">Monooxygenase</keyword>
<protein>
    <submittedName>
        <fullName evidence="8">Uncharacterized protein</fullName>
    </submittedName>
</protein>
<dbReference type="PANTHER" id="PTHR24291">
    <property type="entry name" value="CYTOCHROME P450 FAMILY 4"/>
    <property type="match status" value="1"/>
</dbReference>
<keyword evidence="5 6" id="KW-0479">Metal-binding</keyword>
<dbReference type="PRINTS" id="PR00463">
    <property type="entry name" value="EP450I"/>
</dbReference>
<dbReference type="GO" id="GO:0016705">
    <property type="term" value="F:oxidoreductase activity, acting on paired donors, with incorporation or reduction of molecular oxygen"/>
    <property type="evidence" value="ECO:0007669"/>
    <property type="project" value="InterPro"/>
</dbReference>
<keyword evidence="4 7" id="KW-0472">Membrane</keyword>
<name>A0A7M5WYF2_9CNID</name>
<organism evidence="8 9">
    <name type="scientific">Clytia hemisphaerica</name>
    <dbReference type="NCBI Taxonomy" id="252671"/>
    <lineage>
        <taxon>Eukaryota</taxon>
        <taxon>Metazoa</taxon>
        <taxon>Cnidaria</taxon>
        <taxon>Hydrozoa</taxon>
        <taxon>Hydroidolina</taxon>
        <taxon>Leptothecata</taxon>
        <taxon>Obeliida</taxon>
        <taxon>Clytiidae</taxon>
        <taxon>Clytia</taxon>
    </lineage>
</organism>
<evidence type="ECO:0000313" key="9">
    <source>
        <dbReference type="Proteomes" id="UP000594262"/>
    </source>
</evidence>
<comment type="cofactor">
    <cofactor evidence="5">
        <name>heme</name>
        <dbReference type="ChEBI" id="CHEBI:30413"/>
    </cofactor>
</comment>
<evidence type="ECO:0000256" key="5">
    <source>
        <dbReference type="PIRSR" id="PIRSR602401-1"/>
    </source>
</evidence>